<evidence type="ECO:0000313" key="7">
    <source>
        <dbReference type="EMBL" id="MDE4908534.1"/>
    </source>
</evidence>
<evidence type="ECO:0000259" key="6">
    <source>
        <dbReference type="Pfam" id="PF04893"/>
    </source>
</evidence>
<dbReference type="RefSeq" id="WP_274925160.1">
    <property type="nucleotide sequence ID" value="NZ_JAKELO010000002.1"/>
</dbReference>
<dbReference type="Proteomes" id="UP001143747">
    <property type="component" value="Unassembled WGS sequence"/>
</dbReference>
<dbReference type="EMBL" id="JAKELO010000002">
    <property type="protein sequence ID" value="MDE4908534.1"/>
    <property type="molecule type" value="Genomic_DNA"/>
</dbReference>
<proteinExistence type="predicted"/>
<gene>
    <name evidence="7" type="ORF">L0665_07935</name>
</gene>
<evidence type="ECO:0000256" key="3">
    <source>
        <dbReference type="ARBA" id="ARBA00022989"/>
    </source>
</evidence>
<evidence type="ECO:0000313" key="8">
    <source>
        <dbReference type="Proteomes" id="UP001143747"/>
    </source>
</evidence>
<evidence type="ECO:0000256" key="4">
    <source>
        <dbReference type="ARBA" id="ARBA00023136"/>
    </source>
</evidence>
<evidence type="ECO:0000256" key="1">
    <source>
        <dbReference type="ARBA" id="ARBA00004141"/>
    </source>
</evidence>
<name>A0A9Q4KTV4_9EURY</name>
<feature type="transmembrane region" description="Helical" evidence="5">
    <location>
        <begin position="68"/>
        <end position="101"/>
    </location>
</feature>
<evidence type="ECO:0000256" key="5">
    <source>
        <dbReference type="SAM" id="Phobius"/>
    </source>
</evidence>
<comment type="caution">
    <text evidence="7">The sequence shown here is derived from an EMBL/GenBank/DDBJ whole genome shotgun (WGS) entry which is preliminary data.</text>
</comment>
<feature type="transmembrane region" description="Helical" evidence="5">
    <location>
        <begin position="113"/>
        <end position="137"/>
    </location>
</feature>
<dbReference type="InterPro" id="IPR006977">
    <property type="entry name" value="Yip1_dom"/>
</dbReference>
<reference evidence="7" key="1">
    <citation type="submission" date="2022-01" db="EMBL/GenBank/DDBJ databases">
        <title>Draft genome of Methanogenium marinum DSM 15558.</title>
        <authorList>
            <person name="Chen S.-C."/>
            <person name="You Y.-T."/>
        </authorList>
    </citation>
    <scope>NUCLEOTIDE SEQUENCE</scope>
    <source>
        <strain evidence="7">DSM 15558</strain>
    </source>
</reference>
<evidence type="ECO:0000256" key="2">
    <source>
        <dbReference type="ARBA" id="ARBA00022692"/>
    </source>
</evidence>
<dbReference type="AlphaFoldDB" id="A0A9Q4KTV4"/>
<comment type="subcellular location">
    <subcellularLocation>
        <location evidence="1">Membrane</location>
        <topology evidence="1">Multi-pass membrane protein</topology>
    </subcellularLocation>
</comment>
<keyword evidence="3 5" id="KW-1133">Transmembrane helix</keyword>
<keyword evidence="4 5" id="KW-0472">Membrane</keyword>
<feature type="transmembrane region" description="Helical" evidence="5">
    <location>
        <begin position="157"/>
        <end position="186"/>
    </location>
</feature>
<feature type="domain" description="Yip1" evidence="6">
    <location>
        <begin position="23"/>
        <end position="172"/>
    </location>
</feature>
<keyword evidence="8" id="KW-1185">Reference proteome</keyword>
<dbReference type="GO" id="GO:0016020">
    <property type="term" value="C:membrane"/>
    <property type="evidence" value="ECO:0007669"/>
    <property type="project" value="UniProtKB-SubCell"/>
</dbReference>
<feature type="transmembrane region" description="Helical" evidence="5">
    <location>
        <begin position="32"/>
        <end position="56"/>
    </location>
</feature>
<accession>A0A9Q4KTV4</accession>
<protein>
    <submittedName>
        <fullName evidence="7">YIP1 family protein</fullName>
    </submittedName>
</protein>
<keyword evidence="2 5" id="KW-0812">Transmembrane</keyword>
<organism evidence="7 8">
    <name type="scientific">Methanogenium marinum</name>
    <dbReference type="NCBI Taxonomy" id="348610"/>
    <lineage>
        <taxon>Archaea</taxon>
        <taxon>Methanobacteriati</taxon>
        <taxon>Methanobacteriota</taxon>
        <taxon>Stenosarchaea group</taxon>
        <taxon>Methanomicrobia</taxon>
        <taxon>Methanomicrobiales</taxon>
        <taxon>Methanomicrobiaceae</taxon>
        <taxon>Methanogenium</taxon>
    </lineage>
</organism>
<sequence>MTQSFSDRIRTCLFSFDQGFGEYRNESFKDAFVFYLTLLFAFSVLITIVIAAGLIAFGPELEIPNAALLFIIPAVFFGSLVGGIISLFISAAVTHIFILLFKGTGGYLETVRAACYSMVPTLLIGWTIIGAFLTPYWGMAIQVFALHEFHGVSKLEAVLAVFIPVAVFVALYYMFIFALVFSAMIFNTL</sequence>
<dbReference type="Pfam" id="PF04893">
    <property type="entry name" value="Yip1"/>
    <property type="match status" value="1"/>
</dbReference>